<keyword evidence="3" id="KW-1185">Reference proteome</keyword>
<comment type="caution">
    <text evidence="2">The sequence shown here is derived from an EMBL/GenBank/DDBJ whole genome shotgun (WGS) entry which is preliminary data.</text>
</comment>
<dbReference type="PANTHER" id="PTHR36505:SF1">
    <property type="entry name" value="BLR1072 PROTEIN"/>
    <property type="match status" value="1"/>
</dbReference>
<dbReference type="InterPro" id="IPR014747">
    <property type="entry name" value="Bac_photo_RC_H_C"/>
</dbReference>
<evidence type="ECO:0000313" key="2">
    <source>
        <dbReference type="EMBL" id="TWD72011.1"/>
    </source>
</evidence>
<protein>
    <submittedName>
        <fullName evidence="2">PRC-barrel domain protein</fullName>
    </submittedName>
</protein>
<dbReference type="Proteomes" id="UP000318380">
    <property type="component" value="Unassembled WGS sequence"/>
</dbReference>
<dbReference type="EMBL" id="VIVK01000007">
    <property type="protein sequence ID" value="TWD72011.1"/>
    <property type="molecule type" value="Genomic_DNA"/>
</dbReference>
<dbReference type="SUPFAM" id="SSF50346">
    <property type="entry name" value="PRC-barrel domain"/>
    <property type="match status" value="1"/>
</dbReference>
<feature type="domain" description="PRC-barrel" evidence="1">
    <location>
        <begin position="25"/>
        <end position="93"/>
    </location>
</feature>
<proteinExistence type="predicted"/>
<dbReference type="Gene3D" id="3.90.50.10">
    <property type="entry name" value="Photosynthetic Reaction Center, subunit H, domain 2"/>
    <property type="match status" value="1"/>
</dbReference>
<dbReference type="Pfam" id="PF05239">
    <property type="entry name" value="PRC"/>
    <property type="match status" value="1"/>
</dbReference>
<dbReference type="OrthoDB" id="4738165at2"/>
<sequence length="140" mass="15479">MNAVEPVGLVRLDDTDLVLARSEDDVRGVTVTDSGGEEIGKVSSLFVDAEERRVRLVEVASGGLLGLGKEHRLIPVDAIVDVTEEKVVVGRTRDEIAEAPGYDPDLKEAQPPQYYDELYGYYGMSPFWSAGYRSPNYPFR</sequence>
<evidence type="ECO:0000313" key="3">
    <source>
        <dbReference type="Proteomes" id="UP000318380"/>
    </source>
</evidence>
<organism evidence="2 3">
    <name type="scientific">Kribbella amoyensis</name>
    <dbReference type="NCBI Taxonomy" id="996641"/>
    <lineage>
        <taxon>Bacteria</taxon>
        <taxon>Bacillati</taxon>
        <taxon>Actinomycetota</taxon>
        <taxon>Actinomycetes</taxon>
        <taxon>Propionibacteriales</taxon>
        <taxon>Kribbellaceae</taxon>
        <taxon>Kribbella</taxon>
    </lineage>
</organism>
<dbReference type="PANTHER" id="PTHR36505">
    <property type="entry name" value="BLR1072 PROTEIN"/>
    <property type="match status" value="1"/>
</dbReference>
<dbReference type="GO" id="GO:0019684">
    <property type="term" value="P:photosynthesis, light reaction"/>
    <property type="evidence" value="ECO:0007669"/>
    <property type="project" value="InterPro"/>
</dbReference>
<evidence type="ECO:0000259" key="1">
    <source>
        <dbReference type="Pfam" id="PF05239"/>
    </source>
</evidence>
<name>A0A561AZI5_9ACTN</name>
<gene>
    <name evidence="2" type="ORF">FB561_7588</name>
</gene>
<accession>A0A561AZI5</accession>
<dbReference type="AlphaFoldDB" id="A0A561AZI5"/>
<dbReference type="GO" id="GO:0030077">
    <property type="term" value="C:plasma membrane light-harvesting complex"/>
    <property type="evidence" value="ECO:0007669"/>
    <property type="project" value="InterPro"/>
</dbReference>
<dbReference type="InterPro" id="IPR027275">
    <property type="entry name" value="PRC-brl_dom"/>
</dbReference>
<reference evidence="2 3" key="1">
    <citation type="submission" date="2019-06" db="EMBL/GenBank/DDBJ databases">
        <title>Sequencing the genomes of 1000 actinobacteria strains.</title>
        <authorList>
            <person name="Klenk H.-P."/>
        </authorList>
    </citation>
    <scope>NUCLEOTIDE SEQUENCE [LARGE SCALE GENOMIC DNA]</scope>
    <source>
        <strain evidence="2 3">DSM 24683</strain>
    </source>
</reference>
<dbReference type="RefSeq" id="WP_145814886.1">
    <property type="nucleotide sequence ID" value="NZ_VIVK01000007.1"/>
</dbReference>
<dbReference type="InterPro" id="IPR011033">
    <property type="entry name" value="PRC_barrel-like_sf"/>
</dbReference>